<dbReference type="AlphaFoldDB" id="A0A834U874"/>
<feature type="compositionally biased region" description="Basic and acidic residues" evidence="1">
    <location>
        <begin position="8"/>
        <end position="21"/>
    </location>
</feature>
<gene>
    <name evidence="2" type="ORF">H0235_010963</name>
</gene>
<sequence length="150" mass="16957">MRKGRRTSGGDESWRYDTNKEDLQNNAKGSTLVLRLREKDNGNFVTTKERSIWKNDEVDYRFVGKGQRGGGIRKMYDESFAADVVRGGSIGIKLGDHLVRGHEDRFQAFYGDVERTISPRGSCADLEISPLLAIIRENPFEVDRPMGCSL</sequence>
<feature type="region of interest" description="Disordered" evidence="1">
    <location>
        <begin position="1"/>
        <end position="21"/>
    </location>
</feature>
<accession>A0A834U874</accession>
<name>A0A834U874_VESPE</name>
<keyword evidence="3" id="KW-1185">Reference proteome</keyword>
<proteinExistence type="predicted"/>
<dbReference type="Proteomes" id="UP000600918">
    <property type="component" value="Unassembled WGS sequence"/>
</dbReference>
<evidence type="ECO:0000313" key="3">
    <source>
        <dbReference type="Proteomes" id="UP000600918"/>
    </source>
</evidence>
<protein>
    <submittedName>
        <fullName evidence="2">Uncharacterized protein</fullName>
    </submittedName>
</protein>
<comment type="caution">
    <text evidence="2">The sequence shown here is derived from an EMBL/GenBank/DDBJ whole genome shotgun (WGS) entry which is preliminary data.</text>
</comment>
<evidence type="ECO:0000313" key="2">
    <source>
        <dbReference type="EMBL" id="KAF7420666.1"/>
    </source>
</evidence>
<organism evidence="2 3">
    <name type="scientific">Vespula pensylvanica</name>
    <name type="common">Western yellow jacket</name>
    <name type="synonym">Wasp</name>
    <dbReference type="NCBI Taxonomy" id="30213"/>
    <lineage>
        <taxon>Eukaryota</taxon>
        <taxon>Metazoa</taxon>
        <taxon>Ecdysozoa</taxon>
        <taxon>Arthropoda</taxon>
        <taxon>Hexapoda</taxon>
        <taxon>Insecta</taxon>
        <taxon>Pterygota</taxon>
        <taxon>Neoptera</taxon>
        <taxon>Endopterygota</taxon>
        <taxon>Hymenoptera</taxon>
        <taxon>Apocrita</taxon>
        <taxon>Aculeata</taxon>
        <taxon>Vespoidea</taxon>
        <taxon>Vespidae</taxon>
        <taxon>Vespinae</taxon>
        <taxon>Vespula</taxon>
    </lineage>
</organism>
<evidence type="ECO:0000256" key="1">
    <source>
        <dbReference type="SAM" id="MobiDB-lite"/>
    </source>
</evidence>
<dbReference type="EMBL" id="JACSDY010000009">
    <property type="protein sequence ID" value="KAF7420666.1"/>
    <property type="molecule type" value="Genomic_DNA"/>
</dbReference>
<reference evidence="2" key="1">
    <citation type="journal article" date="2020" name="G3 (Bethesda)">
        <title>High-Quality Assemblies for Three Invasive Social Wasps from the &lt;i&gt;Vespula&lt;/i&gt; Genus.</title>
        <authorList>
            <person name="Harrop T.W.R."/>
            <person name="Guhlin J."/>
            <person name="McLaughlin G.M."/>
            <person name="Permina E."/>
            <person name="Stockwell P."/>
            <person name="Gilligan J."/>
            <person name="Le Lec M.F."/>
            <person name="Gruber M.A.M."/>
            <person name="Quinn O."/>
            <person name="Lovegrove M."/>
            <person name="Duncan E.J."/>
            <person name="Remnant E.J."/>
            <person name="Van Eeckhoven J."/>
            <person name="Graham B."/>
            <person name="Knapp R.A."/>
            <person name="Langford K.W."/>
            <person name="Kronenberg Z."/>
            <person name="Press M.O."/>
            <person name="Eacker S.M."/>
            <person name="Wilson-Rankin E.E."/>
            <person name="Purcell J."/>
            <person name="Lester P.J."/>
            <person name="Dearden P.K."/>
        </authorList>
    </citation>
    <scope>NUCLEOTIDE SEQUENCE</scope>
    <source>
        <strain evidence="2">Volc-1</strain>
    </source>
</reference>